<reference evidence="4 5" key="1">
    <citation type="submission" date="2019-04" db="EMBL/GenBank/DDBJ databases">
        <title>Microbes associate with the intestines of laboratory mice.</title>
        <authorList>
            <person name="Navarre W."/>
            <person name="Wong E."/>
            <person name="Huang K.C."/>
            <person name="Tropini C."/>
            <person name="Ng K."/>
            <person name="Yu B."/>
        </authorList>
    </citation>
    <scope>NUCLEOTIDE SEQUENCE [LARGE SCALE GENOMIC DNA]</scope>
    <source>
        <strain evidence="4 5">NM48_B13</strain>
    </source>
</reference>
<name>A0A3N0AEW3_9ACTN</name>
<dbReference type="InterPro" id="IPR036631">
    <property type="entry name" value="MGMT_N_sf"/>
</dbReference>
<dbReference type="GO" id="GO:0003908">
    <property type="term" value="F:methylated-DNA-[protein]-cysteine S-methyltransferase activity"/>
    <property type="evidence" value="ECO:0007669"/>
    <property type="project" value="UniProtKB-EC"/>
</dbReference>
<dbReference type="InterPro" id="IPR036388">
    <property type="entry name" value="WH-like_DNA-bd_sf"/>
</dbReference>
<dbReference type="EC" id="2.1.1.63" evidence="3 4"/>
<dbReference type="OrthoDB" id="9811249at2"/>
<comment type="caution">
    <text evidence="4">The sequence shown here is derived from an EMBL/GenBank/DDBJ whole genome shotgun (WGS) entry which is preliminary data.</text>
</comment>
<accession>A0A3N0AEW3</accession>
<evidence type="ECO:0000256" key="1">
    <source>
        <dbReference type="ARBA" id="ARBA00022763"/>
    </source>
</evidence>
<evidence type="ECO:0000313" key="6">
    <source>
        <dbReference type="Proteomes" id="UP000530850"/>
    </source>
</evidence>
<evidence type="ECO:0000313" key="5">
    <source>
        <dbReference type="Proteomes" id="UP000309454"/>
    </source>
</evidence>
<feature type="domain" description="Methylated-DNA-[protein]-cysteine S-methyltransferase DNA binding" evidence="2">
    <location>
        <begin position="74"/>
        <end position="153"/>
    </location>
</feature>
<reference evidence="3 6" key="2">
    <citation type="submission" date="2020-08" db="EMBL/GenBank/DDBJ databases">
        <title>Sequencing the genomes of 1000 actinobacteria strains.</title>
        <authorList>
            <person name="Klenk H.-P."/>
        </authorList>
    </citation>
    <scope>NUCLEOTIDE SEQUENCE [LARGE SCALE GENOMIC DNA]</scope>
    <source>
        <strain evidence="3 6">DSM 22242</strain>
    </source>
</reference>
<keyword evidence="4" id="KW-0489">Methyltransferase</keyword>
<dbReference type="CDD" id="cd06445">
    <property type="entry name" value="ATase"/>
    <property type="match status" value="1"/>
</dbReference>
<dbReference type="GO" id="GO:0006281">
    <property type="term" value="P:DNA repair"/>
    <property type="evidence" value="ECO:0007669"/>
    <property type="project" value="InterPro"/>
</dbReference>
<dbReference type="EMBL" id="SSTM01000001">
    <property type="protein sequence ID" value="TJW12362.1"/>
    <property type="molecule type" value="Genomic_DNA"/>
</dbReference>
<dbReference type="Pfam" id="PF01035">
    <property type="entry name" value="DNA_binding_1"/>
    <property type="match status" value="1"/>
</dbReference>
<evidence type="ECO:0000313" key="4">
    <source>
        <dbReference type="EMBL" id="TJW12362.1"/>
    </source>
</evidence>
<dbReference type="Proteomes" id="UP000309454">
    <property type="component" value="Unassembled WGS sequence"/>
</dbReference>
<dbReference type="PANTHER" id="PTHR10815:SF13">
    <property type="entry name" value="METHYLATED-DNA--PROTEIN-CYSTEINE METHYLTRANSFERASE"/>
    <property type="match status" value="1"/>
</dbReference>
<dbReference type="SUPFAM" id="SSF53155">
    <property type="entry name" value="Methylated DNA-protein cysteine methyltransferase domain"/>
    <property type="match status" value="1"/>
</dbReference>
<dbReference type="AlphaFoldDB" id="A0A3N0AEW3"/>
<sequence length="161" mass="17234">MPAKPNYYIYFTPFGPISIGARGRFITAVELGKAQLEGTFAPSEATNRCATQILQYLGEKRKGFDMPLAPAGTAFQKKVWAAVEKIPYGQTRTASQVAAAAGAPDSARSVGTALRACPIAVLVPAHRVVRANGYTRGEDKRARLGAACLALEQRVVRQAKL</sequence>
<dbReference type="GO" id="GO:0032259">
    <property type="term" value="P:methylation"/>
    <property type="evidence" value="ECO:0007669"/>
    <property type="project" value="UniProtKB-KW"/>
</dbReference>
<evidence type="ECO:0000259" key="2">
    <source>
        <dbReference type="Pfam" id="PF01035"/>
    </source>
</evidence>
<dbReference type="RefSeq" id="WP_123184740.1">
    <property type="nucleotide sequence ID" value="NZ_CANPEU010000006.1"/>
</dbReference>
<dbReference type="PANTHER" id="PTHR10815">
    <property type="entry name" value="METHYLATED-DNA--PROTEIN-CYSTEINE METHYLTRANSFERASE"/>
    <property type="match status" value="1"/>
</dbReference>
<keyword evidence="1" id="KW-0227">DNA damage</keyword>
<dbReference type="EMBL" id="JACHYA010000001">
    <property type="protein sequence ID" value="MBB3170404.1"/>
    <property type="molecule type" value="Genomic_DNA"/>
</dbReference>
<dbReference type="GeneID" id="93356065"/>
<dbReference type="Gene3D" id="1.10.10.10">
    <property type="entry name" value="Winged helix-like DNA-binding domain superfamily/Winged helix DNA-binding domain"/>
    <property type="match status" value="1"/>
</dbReference>
<organism evidence="4 5">
    <name type="scientific">Parvibacter caecicola</name>
    <dbReference type="NCBI Taxonomy" id="747645"/>
    <lineage>
        <taxon>Bacteria</taxon>
        <taxon>Bacillati</taxon>
        <taxon>Actinomycetota</taxon>
        <taxon>Coriobacteriia</taxon>
        <taxon>Coriobacteriales</taxon>
        <taxon>Coriobacteriaceae</taxon>
        <taxon>Parvibacter</taxon>
    </lineage>
</organism>
<keyword evidence="5" id="KW-1185">Reference proteome</keyword>
<gene>
    <name evidence="4" type="ORF">E5982_01815</name>
    <name evidence="3" type="ORF">FHR31_000184</name>
</gene>
<protein>
    <submittedName>
        <fullName evidence="4">Methylated-DNA--[protein]-cysteine S-methyltransferase</fullName>
    </submittedName>
    <submittedName>
        <fullName evidence="3">Methylated-DNA-[protein]-cysteine S-methyltransferase</fullName>
        <ecNumber evidence="3 4">2.1.1.63</ecNumber>
    </submittedName>
</protein>
<dbReference type="InterPro" id="IPR014048">
    <property type="entry name" value="MethylDNA_cys_MeTrfase_DNA-bd"/>
</dbReference>
<proteinExistence type="predicted"/>
<dbReference type="SUPFAM" id="SSF46767">
    <property type="entry name" value="Methylated DNA-protein cysteine methyltransferase, C-terminal domain"/>
    <property type="match status" value="1"/>
</dbReference>
<evidence type="ECO:0000313" key="3">
    <source>
        <dbReference type="EMBL" id="MBB3170404.1"/>
    </source>
</evidence>
<dbReference type="NCBIfam" id="TIGR00589">
    <property type="entry name" value="ogt"/>
    <property type="match status" value="1"/>
</dbReference>
<keyword evidence="4" id="KW-0808">Transferase</keyword>
<dbReference type="InterPro" id="IPR036217">
    <property type="entry name" value="MethylDNA_cys_MeTrfase_DNAb"/>
</dbReference>
<dbReference type="Proteomes" id="UP000530850">
    <property type="component" value="Unassembled WGS sequence"/>
</dbReference>